<dbReference type="InterPro" id="IPR027417">
    <property type="entry name" value="P-loop_NTPase"/>
</dbReference>
<dbReference type="AlphaFoldDB" id="A0A146KAI5"/>
<dbReference type="GO" id="GO:0005829">
    <property type="term" value="C:cytosol"/>
    <property type="evidence" value="ECO:0007669"/>
    <property type="project" value="TreeGrafter"/>
</dbReference>
<name>A0A146KAI5_9EUKA</name>
<dbReference type="GO" id="GO:0003924">
    <property type="term" value="F:GTPase activity"/>
    <property type="evidence" value="ECO:0007669"/>
    <property type="project" value="InterPro"/>
</dbReference>
<feature type="domain" description="Tr-type G" evidence="1">
    <location>
        <begin position="1"/>
        <end position="122"/>
    </location>
</feature>
<sequence length="122" mass="13872">LDFLPIEQERYITVKSSTVSLCHLSQSAKLQKQFNQLKIPFLIHLFDSPGHCDFSQEVLTSFSLCDGCLLLIDLVEGISSQTVQIIEQLRVLNLQVVLVLNKLDRLIDELLLSPIEGFYKIL</sequence>
<dbReference type="GO" id="GO:0043022">
    <property type="term" value="F:ribosome binding"/>
    <property type="evidence" value="ECO:0007669"/>
    <property type="project" value="TreeGrafter"/>
</dbReference>
<dbReference type="GO" id="GO:1990904">
    <property type="term" value="C:ribonucleoprotein complex"/>
    <property type="evidence" value="ECO:0007669"/>
    <property type="project" value="TreeGrafter"/>
</dbReference>
<accession>A0A146KAI5</accession>
<dbReference type="PANTHER" id="PTHR42908:SF3">
    <property type="entry name" value="ELONGATION FACTOR-LIKE GTPASE 1"/>
    <property type="match status" value="1"/>
</dbReference>
<dbReference type="EMBL" id="GDID01003029">
    <property type="protein sequence ID" value="JAP93577.1"/>
    <property type="molecule type" value="Transcribed_RNA"/>
</dbReference>
<dbReference type="GO" id="GO:0005525">
    <property type="term" value="F:GTP binding"/>
    <property type="evidence" value="ECO:0007669"/>
    <property type="project" value="InterPro"/>
</dbReference>
<organism evidence="2">
    <name type="scientific">Trepomonas sp. PC1</name>
    <dbReference type="NCBI Taxonomy" id="1076344"/>
    <lineage>
        <taxon>Eukaryota</taxon>
        <taxon>Metamonada</taxon>
        <taxon>Diplomonadida</taxon>
        <taxon>Hexamitidae</taxon>
        <taxon>Hexamitinae</taxon>
        <taxon>Trepomonas</taxon>
    </lineage>
</organism>
<dbReference type="Gene3D" id="3.40.50.300">
    <property type="entry name" value="P-loop containing nucleotide triphosphate hydrolases"/>
    <property type="match status" value="1"/>
</dbReference>
<dbReference type="PRINTS" id="PR00315">
    <property type="entry name" value="ELONGATNFCT"/>
</dbReference>
<dbReference type="PROSITE" id="PS51722">
    <property type="entry name" value="G_TR_2"/>
    <property type="match status" value="1"/>
</dbReference>
<dbReference type="Pfam" id="PF00009">
    <property type="entry name" value="GTP_EFTU"/>
    <property type="match status" value="1"/>
</dbReference>
<dbReference type="InterPro" id="IPR000795">
    <property type="entry name" value="T_Tr_GTP-bd_dom"/>
</dbReference>
<gene>
    <name evidence="2" type="ORF">TPC1_14093</name>
</gene>
<keyword evidence="2" id="KW-0251">Elongation factor</keyword>
<reference evidence="2" key="1">
    <citation type="submission" date="2015-07" db="EMBL/GenBank/DDBJ databases">
        <title>Adaptation to a free-living lifestyle via gene acquisitions in the diplomonad Trepomonas sp. PC1.</title>
        <authorList>
            <person name="Xu F."/>
            <person name="Jerlstrom-Hultqvist J."/>
            <person name="Kolisko M."/>
            <person name="Simpson A.G.B."/>
            <person name="Roger A.J."/>
            <person name="Svard S.G."/>
            <person name="Andersson J.O."/>
        </authorList>
    </citation>
    <scope>NUCLEOTIDE SEQUENCE</scope>
    <source>
        <strain evidence="2">PC1</strain>
    </source>
</reference>
<feature type="non-terminal residue" evidence="2">
    <location>
        <position position="1"/>
    </location>
</feature>
<dbReference type="GO" id="GO:0042256">
    <property type="term" value="P:cytosolic ribosome assembly"/>
    <property type="evidence" value="ECO:0007669"/>
    <property type="project" value="TreeGrafter"/>
</dbReference>
<dbReference type="SUPFAM" id="SSF52540">
    <property type="entry name" value="P-loop containing nucleoside triphosphate hydrolases"/>
    <property type="match status" value="1"/>
</dbReference>
<feature type="non-terminal residue" evidence="2">
    <location>
        <position position="122"/>
    </location>
</feature>
<keyword evidence="2" id="KW-0648">Protein biosynthesis</keyword>
<protein>
    <submittedName>
        <fullName evidence="2">Elongation factor 2</fullName>
    </submittedName>
</protein>
<evidence type="ECO:0000313" key="2">
    <source>
        <dbReference type="EMBL" id="JAP93577.1"/>
    </source>
</evidence>
<evidence type="ECO:0000259" key="1">
    <source>
        <dbReference type="PROSITE" id="PS51722"/>
    </source>
</evidence>
<dbReference type="GO" id="GO:0003746">
    <property type="term" value="F:translation elongation factor activity"/>
    <property type="evidence" value="ECO:0007669"/>
    <property type="project" value="UniProtKB-KW"/>
</dbReference>
<proteinExistence type="predicted"/>
<dbReference type="PANTHER" id="PTHR42908">
    <property type="entry name" value="TRANSLATION ELONGATION FACTOR-RELATED"/>
    <property type="match status" value="1"/>
</dbReference>